<evidence type="ECO:0000313" key="3">
    <source>
        <dbReference type="EMBL" id="MDF3839440.1"/>
    </source>
</evidence>
<feature type="transmembrane region" description="Helical" evidence="2">
    <location>
        <begin position="68"/>
        <end position="86"/>
    </location>
</feature>
<evidence type="ECO:0000256" key="1">
    <source>
        <dbReference type="SAM" id="MobiDB-lite"/>
    </source>
</evidence>
<evidence type="ECO:0000256" key="2">
    <source>
        <dbReference type="SAM" id="Phobius"/>
    </source>
</evidence>
<keyword evidence="4" id="KW-1185">Reference proteome</keyword>
<feature type="compositionally biased region" description="Basic residues" evidence="1">
    <location>
        <begin position="120"/>
        <end position="133"/>
    </location>
</feature>
<name>A0ABT6B3J0_9BURK</name>
<proteinExistence type="predicted"/>
<keyword evidence="2" id="KW-0472">Membrane</keyword>
<protein>
    <submittedName>
        <fullName evidence="3">DUF2628 domain-containing protein</fullName>
    </submittedName>
</protein>
<comment type="caution">
    <text evidence="3">The sequence shown here is derived from an EMBL/GenBank/DDBJ whole genome shotgun (WGS) entry which is preliminary data.</text>
</comment>
<dbReference type="EMBL" id="JARJLM010000681">
    <property type="protein sequence ID" value="MDF3839440.1"/>
    <property type="molecule type" value="Genomic_DNA"/>
</dbReference>
<keyword evidence="2" id="KW-0812">Transmembrane</keyword>
<dbReference type="Proteomes" id="UP001216674">
    <property type="component" value="Unassembled WGS sequence"/>
</dbReference>
<feature type="transmembrane region" description="Helical" evidence="2">
    <location>
        <begin position="41"/>
        <end position="62"/>
    </location>
</feature>
<feature type="region of interest" description="Disordered" evidence="1">
    <location>
        <begin position="116"/>
        <end position="146"/>
    </location>
</feature>
<sequence>MHDHAILRHGSGRLVAVKAGWSWPAFRYGPFWALWQRQWRAVGYCAAVMLGCALLELCGGWLADRVNLWFSTVAFVMAIALGLTGNRMQHASYMRRGYRQVARLFAESEEEALSAYRQAHQAKKQKRANRRRARAEPAEGSTHASP</sequence>
<dbReference type="RefSeq" id="WP_276269142.1">
    <property type="nucleotide sequence ID" value="NZ_JARJLM010000681.1"/>
</dbReference>
<gene>
    <name evidence="3" type="ORF">P3W85_41870</name>
</gene>
<keyword evidence="2" id="KW-1133">Transmembrane helix</keyword>
<reference evidence="3 4" key="1">
    <citation type="submission" date="2023-03" db="EMBL/GenBank/DDBJ databases">
        <title>Draft assemblies of triclosan tolerant bacteria isolated from returned activated sludge.</title>
        <authorList>
            <person name="Van Hamelsveld S."/>
        </authorList>
    </citation>
    <scope>NUCLEOTIDE SEQUENCE [LARGE SCALE GENOMIC DNA]</scope>
    <source>
        <strain evidence="3 4">GW210010_S58</strain>
    </source>
</reference>
<organism evidence="3 4">
    <name type="scientific">Cupriavidus basilensis</name>
    <dbReference type="NCBI Taxonomy" id="68895"/>
    <lineage>
        <taxon>Bacteria</taxon>
        <taxon>Pseudomonadati</taxon>
        <taxon>Pseudomonadota</taxon>
        <taxon>Betaproteobacteria</taxon>
        <taxon>Burkholderiales</taxon>
        <taxon>Burkholderiaceae</taxon>
        <taxon>Cupriavidus</taxon>
    </lineage>
</organism>
<evidence type="ECO:0000313" key="4">
    <source>
        <dbReference type="Proteomes" id="UP001216674"/>
    </source>
</evidence>
<accession>A0ABT6B3J0</accession>